<evidence type="ECO:0000256" key="2">
    <source>
        <dbReference type="ARBA" id="ARBA00023239"/>
    </source>
</evidence>
<name>A0A399FX80_UNCN2</name>
<dbReference type="Proteomes" id="UP000266287">
    <property type="component" value="Unassembled WGS sequence"/>
</dbReference>
<dbReference type="InterPro" id="IPR001753">
    <property type="entry name" value="Enoyl-CoA_hydra/iso"/>
</dbReference>
<protein>
    <recommendedName>
        <fullName evidence="5">Enoyl-CoA hydratase</fullName>
    </recommendedName>
</protein>
<organism evidence="3 4">
    <name type="scientific">candidate division NPL-UPA2 bacterium Unc8</name>
    <dbReference type="NCBI Taxonomy" id="1980939"/>
    <lineage>
        <taxon>Bacteria</taxon>
    </lineage>
</organism>
<dbReference type="GO" id="GO:0016853">
    <property type="term" value="F:isomerase activity"/>
    <property type="evidence" value="ECO:0007669"/>
    <property type="project" value="InterPro"/>
</dbReference>
<evidence type="ECO:0000313" key="3">
    <source>
        <dbReference type="EMBL" id="RII00086.1"/>
    </source>
</evidence>
<comment type="similarity">
    <text evidence="1">Belongs to the enoyl-CoA hydratase/isomerase family.</text>
</comment>
<accession>A0A399FX80</accession>
<dbReference type="CDD" id="cd06558">
    <property type="entry name" value="crotonase-like"/>
    <property type="match status" value="1"/>
</dbReference>
<evidence type="ECO:0000256" key="1">
    <source>
        <dbReference type="ARBA" id="ARBA00005254"/>
    </source>
</evidence>
<gene>
    <name evidence="3" type="ORF">B9J77_03600</name>
</gene>
<reference evidence="3 4" key="1">
    <citation type="submission" date="2018-08" db="EMBL/GenBank/DDBJ databases">
        <title>Draft genome of candidate division NPL-UPA2 bacterium Unc8 that adapted to ultra-basic serpentinizing groundwater.</title>
        <authorList>
            <person name="Ishii S."/>
            <person name="Suzuki S."/>
            <person name="Nealson K.H."/>
        </authorList>
    </citation>
    <scope>NUCLEOTIDE SEQUENCE [LARGE SCALE GENOMIC DNA]</scope>
    <source>
        <strain evidence="3">Unc8</strain>
    </source>
</reference>
<dbReference type="EMBL" id="NDHY01000007">
    <property type="protein sequence ID" value="RII00086.1"/>
    <property type="molecule type" value="Genomic_DNA"/>
</dbReference>
<evidence type="ECO:0008006" key="5">
    <source>
        <dbReference type="Google" id="ProtNLM"/>
    </source>
</evidence>
<dbReference type="AlphaFoldDB" id="A0A399FX80"/>
<dbReference type="Gene3D" id="3.90.226.10">
    <property type="entry name" value="2-enoyl-CoA Hydratase, Chain A, domain 1"/>
    <property type="match status" value="1"/>
</dbReference>
<dbReference type="GO" id="GO:0016829">
    <property type="term" value="F:lyase activity"/>
    <property type="evidence" value="ECO:0007669"/>
    <property type="project" value="UniProtKB-KW"/>
</dbReference>
<dbReference type="InterPro" id="IPR045002">
    <property type="entry name" value="Ech1-like"/>
</dbReference>
<dbReference type="PANTHER" id="PTHR43149">
    <property type="entry name" value="ENOYL-COA HYDRATASE"/>
    <property type="match status" value="1"/>
</dbReference>
<dbReference type="SUPFAM" id="SSF52096">
    <property type="entry name" value="ClpP/crotonase"/>
    <property type="match status" value="1"/>
</dbReference>
<proteinExistence type="inferred from homology"/>
<dbReference type="InterPro" id="IPR029045">
    <property type="entry name" value="ClpP/crotonase-like_dom_sf"/>
</dbReference>
<dbReference type="Pfam" id="PF00378">
    <property type="entry name" value="ECH_1"/>
    <property type="match status" value="1"/>
</dbReference>
<sequence length="271" mass="29582">MEKNKVLLEIDGRVAIITINRPEKANAIDDEVWQRLGDVIKEIESDGSIRTIILTGAGKRAFSAGLDFSQDNSLVRKLQGESPAVIQQAMYEMIRNIQKIYSLFEKIPVPVIAAINGAAIGADMELTLVCDIRLASENAIFSMPEVKLGLIPDLGGTQRLPRIVGIGKAKELIFTGKRIEALEAKEIGLVNTVFPASKLCEEAKLLAEEIAANGPLAVRASKKAMNLSMDSSVEDGLKFEAHQNSICLLSKDVIEGFSKYPFKKKPDFKGI</sequence>
<evidence type="ECO:0000313" key="4">
    <source>
        <dbReference type="Proteomes" id="UP000266287"/>
    </source>
</evidence>
<keyword evidence="2" id="KW-0456">Lyase</keyword>
<comment type="caution">
    <text evidence="3">The sequence shown here is derived from an EMBL/GenBank/DDBJ whole genome shotgun (WGS) entry which is preliminary data.</text>
</comment>
<dbReference type="FunFam" id="3.90.226.10:FF:000009">
    <property type="entry name" value="Carnitinyl-CoA dehydratase"/>
    <property type="match status" value="1"/>
</dbReference>